<accession>A0A1F4ZV98</accession>
<dbReference type="InterPro" id="IPR037135">
    <property type="entry name" value="DUF1653-like_dom_sf"/>
</dbReference>
<evidence type="ECO:0000313" key="3">
    <source>
        <dbReference type="Proteomes" id="UP000176424"/>
    </source>
</evidence>
<feature type="domain" description="DUF1653" evidence="1">
    <location>
        <begin position="11"/>
        <end position="74"/>
    </location>
</feature>
<evidence type="ECO:0000313" key="2">
    <source>
        <dbReference type="EMBL" id="OGD10210.1"/>
    </source>
</evidence>
<evidence type="ECO:0000259" key="1">
    <source>
        <dbReference type="Pfam" id="PF07866"/>
    </source>
</evidence>
<sequence length="77" mass="9138">MEKTVTGIKTGKYRHTKSGKLYEVVGVGKHSETLEEMVIYKPLYASETKFWVRPRTMWEDEVVIEGKKRKRFEKVMK</sequence>
<dbReference type="Pfam" id="PF07866">
    <property type="entry name" value="DUF1653"/>
    <property type="match status" value="1"/>
</dbReference>
<gene>
    <name evidence="2" type="ORF">A2397_03290</name>
</gene>
<dbReference type="Gene3D" id="2.30.30.320">
    <property type="entry name" value="DUF1653-like domain"/>
    <property type="match status" value="1"/>
</dbReference>
<dbReference type="AlphaFoldDB" id="A0A1F4ZV98"/>
<dbReference type="Proteomes" id="UP000176424">
    <property type="component" value="Unassembled WGS sequence"/>
</dbReference>
<comment type="caution">
    <text evidence="2">The sequence shown here is derived from an EMBL/GenBank/DDBJ whole genome shotgun (WGS) entry which is preliminary data.</text>
</comment>
<dbReference type="EMBL" id="MEXR01000010">
    <property type="protein sequence ID" value="OGD10210.1"/>
    <property type="molecule type" value="Genomic_DNA"/>
</dbReference>
<name>A0A1F4ZV98_9BACT</name>
<organism evidence="2 3">
    <name type="scientific">Candidatus Amesbacteria bacterium RIFOXYB1_FULL_44_23</name>
    <dbReference type="NCBI Taxonomy" id="1797263"/>
    <lineage>
        <taxon>Bacteria</taxon>
        <taxon>Candidatus Amesiibacteriota</taxon>
    </lineage>
</organism>
<reference evidence="2 3" key="1">
    <citation type="journal article" date="2016" name="Nat. Commun.">
        <title>Thousands of microbial genomes shed light on interconnected biogeochemical processes in an aquifer system.</title>
        <authorList>
            <person name="Anantharaman K."/>
            <person name="Brown C.T."/>
            <person name="Hug L.A."/>
            <person name="Sharon I."/>
            <person name="Castelle C.J."/>
            <person name="Probst A.J."/>
            <person name="Thomas B.C."/>
            <person name="Singh A."/>
            <person name="Wilkins M.J."/>
            <person name="Karaoz U."/>
            <person name="Brodie E.L."/>
            <person name="Williams K.H."/>
            <person name="Hubbard S.S."/>
            <person name="Banfield J.F."/>
        </authorList>
    </citation>
    <scope>NUCLEOTIDE SEQUENCE [LARGE SCALE GENOMIC DNA]</scope>
</reference>
<dbReference type="InterPro" id="IPR023387">
    <property type="entry name" value="DUF1653-like_dom"/>
</dbReference>
<proteinExistence type="predicted"/>
<protein>
    <recommendedName>
        <fullName evidence="1">DUF1653 domain-containing protein</fullName>
    </recommendedName>
</protein>